<sequence length="155" mass="17529">MFTSAMDEPMLPGVVKTGAYRYEDGSRYVGDWNQRGQKHGMGHLSLPDGTRYDGAFQNGLCAGLGVMCFPDGAKYEGEFMQGWFHGHGVFWRADGMKFEGEFRGGRIWGLVNYSDDSHGFPRMKGFFQDCRLVRKKRCPEVVQRAQKVALMARAQ</sequence>
<feature type="non-terminal residue" evidence="4">
    <location>
        <position position="155"/>
    </location>
</feature>
<dbReference type="InterPro" id="IPR052315">
    <property type="entry name" value="MORN4"/>
</dbReference>
<dbReference type="SMART" id="SM00698">
    <property type="entry name" value="MORN"/>
    <property type="match status" value="3"/>
</dbReference>
<comment type="subcellular location">
    <subcellularLocation>
        <location evidence="1">Cell projection</location>
    </subcellularLocation>
</comment>
<comment type="caution">
    <text evidence="4">The sequence shown here is derived from an EMBL/GenBank/DDBJ whole genome shotgun (WGS) entry which is preliminary data.</text>
</comment>
<evidence type="ECO:0008006" key="6">
    <source>
        <dbReference type="Google" id="ProtNLM"/>
    </source>
</evidence>
<dbReference type="GO" id="GO:0048678">
    <property type="term" value="P:response to axon injury"/>
    <property type="evidence" value="ECO:0007669"/>
    <property type="project" value="TreeGrafter"/>
</dbReference>
<reference evidence="4" key="1">
    <citation type="journal article" date="2023" name="IScience">
        <title>Live-bearing cockroach genome reveals convergent evolutionary mechanisms linked to viviparity in insects and beyond.</title>
        <authorList>
            <person name="Fouks B."/>
            <person name="Harrison M.C."/>
            <person name="Mikhailova A.A."/>
            <person name="Marchal E."/>
            <person name="English S."/>
            <person name="Carruthers M."/>
            <person name="Jennings E.C."/>
            <person name="Chiamaka E.L."/>
            <person name="Frigard R.A."/>
            <person name="Pippel M."/>
            <person name="Attardo G.M."/>
            <person name="Benoit J.B."/>
            <person name="Bornberg-Bauer E."/>
            <person name="Tobe S.S."/>
        </authorList>
    </citation>
    <scope>NUCLEOTIDE SEQUENCE</scope>
    <source>
        <strain evidence="4">Stay&amp;Tobe</strain>
    </source>
</reference>
<dbReference type="AlphaFoldDB" id="A0AAD7Z4X7"/>
<feature type="non-terminal residue" evidence="4">
    <location>
        <position position="1"/>
    </location>
</feature>
<dbReference type="PANTHER" id="PTHR46614:SF1">
    <property type="entry name" value="MORN REPEAT-CONTAINING PROTEIN 4"/>
    <property type="match status" value="1"/>
</dbReference>
<dbReference type="Proteomes" id="UP001233999">
    <property type="component" value="Unassembled WGS sequence"/>
</dbReference>
<name>A0AAD7Z4X7_DIPPU</name>
<dbReference type="Pfam" id="PF02493">
    <property type="entry name" value="MORN"/>
    <property type="match status" value="4"/>
</dbReference>
<protein>
    <recommendedName>
        <fullName evidence="6">MORN repeat-containing protein 4</fullName>
    </recommendedName>
</protein>
<accession>A0AAD7Z4X7</accession>
<dbReference type="GO" id="GO:0042995">
    <property type="term" value="C:cell projection"/>
    <property type="evidence" value="ECO:0007669"/>
    <property type="project" value="UniProtKB-SubCell"/>
</dbReference>
<dbReference type="EMBL" id="JASPKZ010010602">
    <property type="protein sequence ID" value="KAJ9574250.1"/>
    <property type="molecule type" value="Genomic_DNA"/>
</dbReference>
<evidence type="ECO:0000313" key="5">
    <source>
        <dbReference type="Proteomes" id="UP001233999"/>
    </source>
</evidence>
<keyword evidence="5" id="KW-1185">Reference proteome</keyword>
<dbReference type="PANTHER" id="PTHR46614">
    <property type="entry name" value="MORN REPEAT-CONTAINING PROTEIN 4"/>
    <property type="match status" value="1"/>
</dbReference>
<reference evidence="4" key="2">
    <citation type="submission" date="2023-05" db="EMBL/GenBank/DDBJ databases">
        <authorList>
            <person name="Fouks B."/>
        </authorList>
    </citation>
    <scope>NUCLEOTIDE SEQUENCE</scope>
    <source>
        <strain evidence="4">Stay&amp;Tobe</strain>
        <tissue evidence="4">Testes</tissue>
    </source>
</reference>
<gene>
    <name evidence="4" type="ORF">L9F63_026105</name>
</gene>
<dbReference type="InterPro" id="IPR003409">
    <property type="entry name" value="MORN"/>
</dbReference>
<proteinExistence type="predicted"/>
<evidence type="ECO:0000256" key="2">
    <source>
        <dbReference type="ARBA" id="ARBA00022737"/>
    </source>
</evidence>
<evidence type="ECO:0000256" key="1">
    <source>
        <dbReference type="ARBA" id="ARBA00004316"/>
    </source>
</evidence>
<evidence type="ECO:0000256" key="3">
    <source>
        <dbReference type="ARBA" id="ARBA00023273"/>
    </source>
</evidence>
<evidence type="ECO:0000313" key="4">
    <source>
        <dbReference type="EMBL" id="KAJ9574250.1"/>
    </source>
</evidence>
<organism evidence="4 5">
    <name type="scientific">Diploptera punctata</name>
    <name type="common">Pacific beetle cockroach</name>
    <dbReference type="NCBI Taxonomy" id="6984"/>
    <lineage>
        <taxon>Eukaryota</taxon>
        <taxon>Metazoa</taxon>
        <taxon>Ecdysozoa</taxon>
        <taxon>Arthropoda</taxon>
        <taxon>Hexapoda</taxon>
        <taxon>Insecta</taxon>
        <taxon>Pterygota</taxon>
        <taxon>Neoptera</taxon>
        <taxon>Polyneoptera</taxon>
        <taxon>Dictyoptera</taxon>
        <taxon>Blattodea</taxon>
        <taxon>Blaberoidea</taxon>
        <taxon>Blaberidae</taxon>
        <taxon>Diplopterinae</taxon>
        <taxon>Diploptera</taxon>
    </lineage>
</organism>
<keyword evidence="2" id="KW-0677">Repeat</keyword>
<keyword evidence="3" id="KW-0966">Cell projection</keyword>
<dbReference type="Gene3D" id="2.20.110.10">
    <property type="entry name" value="Histone H3 K4-specific methyltransferase SET7/9 N-terminal domain"/>
    <property type="match status" value="2"/>
</dbReference>
<dbReference type="SUPFAM" id="SSF82185">
    <property type="entry name" value="Histone H3 K4-specific methyltransferase SET7/9 N-terminal domain"/>
    <property type="match status" value="1"/>
</dbReference>